<dbReference type="CDD" id="cd07377">
    <property type="entry name" value="WHTH_GntR"/>
    <property type="match status" value="1"/>
</dbReference>
<comment type="caution">
    <text evidence="5">The sequence shown here is derived from an EMBL/GenBank/DDBJ whole genome shotgun (WGS) entry which is preliminary data.</text>
</comment>
<feature type="domain" description="HTH gntR-type" evidence="4">
    <location>
        <begin position="11"/>
        <end position="78"/>
    </location>
</feature>
<evidence type="ECO:0000256" key="1">
    <source>
        <dbReference type="ARBA" id="ARBA00023015"/>
    </source>
</evidence>
<name>A0A370HWS4_9HYPH</name>
<evidence type="ECO:0000313" key="5">
    <source>
        <dbReference type="EMBL" id="RDI62411.1"/>
    </source>
</evidence>
<dbReference type="Pfam" id="PF00392">
    <property type="entry name" value="GntR"/>
    <property type="match status" value="1"/>
</dbReference>
<dbReference type="AlphaFoldDB" id="A0A370HWS4"/>
<dbReference type="GO" id="GO:0003700">
    <property type="term" value="F:DNA-binding transcription factor activity"/>
    <property type="evidence" value="ECO:0007669"/>
    <property type="project" value="InterPro"/>
</dbReference>
<keyword evidence="6" id="KW-1185">Reference proteome</keyword>
<dbReference type="SMART" id="SM00345">
    <property type="entry name" value="HTH_GNTR"/>
    <property type="match status" value="1"/>
</dbReference>
<dbReference type="InterPro" id="IPR000524">
    <property type="entry name" value="Tscrpt_reg_HTH_GntR"/>
</dbReference>
<dbReference type="PANTHER" id="PTHR43537">
    <property type="entry name" value="TRANSCRIPTIONAL REGULATOR, GNTR FAMILY"/>
    <property type="match status" value="1"/>
</dbReference>
<sequence length="252" mass="27653">MVADKGGERAVSQTVKAQLALRDLILTGSLSPGERVSELQMVDRLGVSRTPVRMALVRLEEEGLLEAIPSGGFAVRAFSEREVFEAIEIRGTLEGLAARLAAERGASRTDLQTASAYLDAIDEVVRREAFDVDAISRYVELNAQFHAFLIDLAGSQALARQLERASALPFASPSAFVEAQSNAPEAHHILTVAQDQHRCVLNAIERRESGRAEAIMREHARLAHRNLELALSNQRIFDLVPGATLIRRRVRA</sequence>
<evidence type="ECO:0000259" key="4">
    <source>
        <dbReference type="PROSITE" id="PS50949"/>
    </source>
</evidence>
<dbReference type="PROSITE" id="PS50949">
    <property type="entry name" value="HTH_GNTR"/>
    <property type="match status" value="1"/>
</dbReference>
<dbReference type="Gene3D" id="1.10.10.10">
    <property type="entry name" value="Winged helix-like DNA-binding domain superfamily/Winged helix DNA-binding domain"/>
    <property type="match status" value="1"/>
</dbReference>
<dbReference type="InterPro" id="IPR008920">
    <property type="entry name" value="TF_FadR/GntR_C"/>
</dbReference>
<dbReference type="EMBL" id="QQBB01000001">
    <property type="protein sequence ID" value="RDI62411.1"/>
    <property type="molecule type" value="Genomic_DNA"/>
</dbReference>
<dbReference type="GO" id="GO:0003677">
    <property type="term" value="F:DNA binding"/>
    <property type="evidence" value="ECO:0007669"/>
    <property type="project" value="UniProtKB-KW"/>
</dbReference>
<evidence type="ECO:0000313" key="6">
    <source>
        <dbReference type="Proteomes" id="UP000254925"/>
    </source>
</evidence>
<gene>
    <name evidence="5" type="ORF">DES45_101681</name>
</gene>
<dbReference type="InterPro" id="IPR036388">
    <property type="entry name" value="WH-like_DNA-bd_sf"/>
</dbReference>
<dbReference type="Gene3D" id="1.20.120.530">
    <property type="entry name" value="GntR ligand-binding domain-like"/>
    <property type="match status" value="1"/>
</dbReference>
<evidence type="ECO:0000256" key="2">
    <source>
        <dbReference type="ARBA" id="ARBA00023125"/>
    </source>
</evidence>
<dbReference type="PRINTS" id="PR00035">
    <property type="entry name" value="HTHGNTR"/>
</dbReference>
<dbReference type="Proteomes" id="UP000254925">
    <property type="component" value="Unassembled WGS sequence"/>
</dbReference>
<proteinExistence type="predicted"/>
<keyword evidence="1" id="KW-0805">Transcription regulation</keyword>
<keyword evidence="2" id="KW-0238">DNA-binding</keyword>
<dbReference type="SUPFAM" id="SSF46785">
    <property type="entry name" value="Winged helix' DNA-binding domain"/>
    <property type="match status" value="1"/>
</dbReference>
<evidence type="ECO:0000256" key="3">
    <source>
        <dbReference type="ARBA" id="ARBA00023163"/>
    </source>
</evidence>
<organism evidence="5 6">
    <name type="scientific">Microvirga subterranea</name>
    <dbReference type="NCBI Taxonomy" id="186651"/>
    <lineage>
        <taxon>Bacteria</taxon>
        <taxon>Pseudomonadati</taxon>
        <taxon>Pseudomonadota</taxon>
        <taxon>Alphaproteobacteria</taxon>
        <taxon>Hyphomicrobiales</taxon>
        <taxon>Methylobacteriaceae</taxon>
        <taxon>Microvirga</taxon>
    </lineage>
</organism>
<accession>A0A370HWS4</accession>
<dbReference type="InterPro" id="IPR011711">
    <property type="entry name" value="GntR_C"/>
</dbReference>
<dbReference type="Pfam" id="PF07729">
    <property type="entry name" value="FCD"/>
    <property type="match status" value="1"/>
</dbReference>
<dbReference type="SMART" id="SM00895">
    <property type="entry name" value="FCD"/>
    <property type="match status" value="1"/>
</dbReference>
<protein>
    <submittedName>
        <fullName evidence="5">GntR family transcriptional regulator</fullName>
    </submittedName>
</protein>
<dbReference type="InterPro" id="IPR036390">
    <property type="entry name" value="WH_DNA-bd_sf"/>
</dbReference>
<reference evidence="5 6" key="1">
    <citation type="submission" date="2018-07" db="EMBL/GenBank/DDBJ databases">
        <title>Genomic Encyclopedia of Type Strains, Phase IV (KMG-IV): sequencing the most valuable type-strain genomes for metagenomic binning, comparative biology and taxonomic classification.</title>
        <authorList>
            <person name="Goeker M."/>
        </authorList>
    </citation>
    <scope>NUCLEOTIDE SEQUENCE [LARGE SCALE GENOMIC DNA]</scope>
    <source>
        <strain evidence="5 6">DSM 14364</strain>
    </source>
</reference>
<dbReference type="SUPFAM" id="SSF48008">
    <property type="entry name" value="GntR ligand-binding domain-like"/>
    <property type="match status" value="1"/>
</dbReference>
<dbReference type="PANTHER" id="PTHR43537:SF49">
    <property type="entry name" value="TRANSCRIPTIONAL REGULATORY PROTEIN"/>
    <property type="match status" value="1"/>
</dbReference>
<keyword evidence="3" id="KW-0804">Transcription</keyword>